<name>T1KXV8_TETUR</name>
<organism evidence="10 11">
    <name type="scientific">Tetranychus urticae</name>
    <name type="common">Two-spotted spider mite</name>
    <dbReference type="NCBI Taxonomy" id="32264"/>
    <lineage>
        <taxon>Eukaryota</taxon>
        <taxon>Metazoa</taxon>
        <taxon>Ecdysozoa</taxon>
        <taxon>Arthropoda</taxon>
        <taxon>Chelicerata</taxon>
        <taxon>Arachnida</taxon>
        <taxon>Acari</taxon>
        <taxon>Acariformes</taxon>
        <taxon>Trombidiformes</taxon>
        <taxon>Prostigmata</taxon>
        <taxon>Eleutherengona</taxon>
        <taxon>Raphignathae</taxon>
        <taxon>Tetranychoidea</taxon>
        <taxon>Tetranychidae</taxon>
        <taxon>Tetranychus</taxon>
    </lineage>
</organism>
<dbReference type="EMBL" id="CAEY01000697">
    <property type="status" value="NOT_ANNOTATED_CDS"/>
    <property type="molecule type" value="Genomic_DNA"/>
</dbReference>
<keyword evidence="6 9" id="KW-1133">Transmembrane helix</keyword>
<evidence type="ECO:0000313" key="11">
    <source>
        <dbReference type="Proteomes" id="UP000015104"/>
    </source>
</evidence>
<reference evidence="10" key="2">
    <citation type="submission" date="2015-06" db="UniProtKB">
        <authorList>
            <consortium name="EnsemblMetazoa"/>
        </authorList>
    </citation>
    <scope>IDENTIFICATION</scope>
</reference>
<comment type="subcellular location">
    <subcellularLocation>
        <location evidence="1">Mitochondrion inner membrane</location>
    </subcellularLocation>
</comment>
<keyword evidence="5" id="KW-0999">Mitochondrion inner membrane</keyword>
<protein>
    <recommendedName>
        <fullName evidence="3">Cytochrome c oxidase assembly protein COX20, mitochondrial</fullName>
    </recommendedName>
</protein>
<evidence type="ECO:0000256" key="1">
    <source>
        <dbReference type="ARBA" id="ARBA00004273"/>
    </source>
</evidence>
<evidence type="ECO:0000256" key="4">
    <source>
        <dbReference type="ARBA" id="ARBA00022692"/>
    </source>
</evidence>
<dbReference type="PANTHER" id="PTHR31586:SF1">
    <property type="entry name" value="CYTOCHROME C OXIDASE ASSEMBLY PROTEIN COX20, MITOCHONDRIAL"/>
    <property type="match status" value="1"/>
</dbReference>
<dbReference type="PRINTS" id="PR02049">
    <property type="entry name" value="PROTEINF36A"/>
</dbReference>
<evidence type="ECO:0000256" key="5">
    <source>
        <dbReference type="ARBA" id="ARBA00022792"/>
    </source>
</evidence>
<evidence type="ECO:0000256" key="7">
    <source>
        <dbReference type="ARBA" id="ARBA00023128"/>
    </source>
</evidence>
<evidence type="ECO:0000256" key="8">
    <source>
        <dbReference type="ARBA" id="ARBA00023136"/>
    </source>
</evidence>
<evidence type="ECO:0000256" key="6">
    <source>
        <dbReference type="ARBA" id="ARBA00022989"/>
    </source>
</evidence>
<dbReference type="Proteomes" id="UP000015104">
    <property type="component" value="Unassembled WGS sequence"/>
</dbReference>
<reference evidence="11" key="1">
    <citation type="submission" date="2011-08" db="EMBL/GenBank/DDBJ databases">
        <authorList>
            <person name="Rombauts S."/>
        </authorList>
    </citation>
    <scope>NUCLEOTIDE SEQUENCE</scope>
    <source>
        <strain evidence="11">London</strain>
    </source>
</reference>
<evidence type="ECO:0000313" key="10">
    <source>
        <dbReference type="EnsemblMetazoa" id="tetur26g01540.1"/>
    </source>
</evidence>
<feature type="transmembrane region" description="Helical" evidence="9">
    <location>
        <begin position="53"/>
        <end position="70"/>
    </location>
</feature>
<comment type="similarity">
    <text evidence="2">Belongs to the COX20 family.</text>
</comment>
<evidence type="ECO:0000256" key="2">
    <source>
        <dbReference type="ARBA" id="ARBA00009575"/>
    </source>
</evidence>
<dbReference type="EnsemblMetazoa" id="tetur26g01540.1">
    <property type="protein sequence ID" value="tetur26g01540.1"/>
    <property type="gene ID" value="tetur26g01540"/>
</dbReference>
<proteinExistence type="inferred from homology"/>
<dbReference type="eggNOG" id="ENOG502S3BD">
    <property type="taxonomic scope" value="Eukaryota"/>
</dbReference>
<dbReference type="GO" id="GO:0005743">
    <property type="term" value="C:mitochondrial inner membrane"/>
    <property type="evidence" value="ECO:0007669"/>
    <property type="project" value="UniProtKB-SubCell"/>
</dbReference>
<evidence type="ECO:0000256" key="9">
    <source>
        <dbReference type="SAM" id="Phobius"/>
    </source>
</evidence>
<dbReference type="GO" id="GO:0033617">
    <property type="term" value="P:mitochondrial respiratory chain complex IV assembly"/>
    <property type="evidence" value="ECO:0007669"/>
    <property type="project" value="InterPro"/>
</dbReference>
<accession>T1KXV8</accession>
<dbReference type="Pfam" id="PF12597">
    <property type="entry name" value="Cox20"/>
    <property type="match status" value="1"/>
</dbReference>
<dbReference type="HOGENOM" id="CLU_101495_1_0_1"/>
<dbReference type="InterPro" id="IPR022533">
    <property type="entry name" value="Cox20"/>
</dbReference>
<evidence type="ECO:0000256" key="3">
    <source>
        <dbReference type="ARBA" id="ARBA00017689"/>
    </source>
</evidence>
<keyword evidence="7" id="KW-0496">Mitochondrion</keyword>
<dbReference type="PANTHER" id="PTHR31586">
    <property type="entry name" value="CYTOCHROME C OXIDASE PROTEIN 20"/>
    <property type="match status" value="1"/>
</dbReference>
<sequence>MSTDNDLEEKKVSFLKRFAAEPCVRQTYLYSFTGGLVVGSLSFMFTSHVRKSIARGFGMFGATMGVYWIYCRYNYFKEQEQLKKISEILASKALELGSQPNDPIISEFKK</sequence>
<keyword evidence="4 9" id="KW-0812">Transmembrane</keyword>
<gene>
    <name evidence="10" type="primary">107368435</name>
</gene>
<feature type="transmembrane region" description="Helical" evidence="9">
    <location>
        <begin position="28"/>
        <end position="46"/>
    </location>
</feature>
<dbReference type="AlphaFoldDB" id="T1KXV8"/>
<keyword evidence="11" id="KW-1185">Reference proteome</keyword>
<keyword evidence="8 9" id="KW-0472">Membrane</keyword>